<dbReference type="InterPro" id="IPR046959">
    <property type="entry name" value="PRK1-6/SRF4-like"/>
</dbReference>
<dbReference type="InterPro" id="IPR000719">
    <property type="entry name" value="Prot_kinase_dom"/>
</dbReference>
<dbReference type="Pfam" id="PF00069">
    <property type="entry name" value="Pkinase"/>
    <property type="match status" value="1"/>
</dbReference>
<name>A0AAV7EHM1_ARIFI</name>
<accession>A0AAV7EHM1</accession>
<sequence>MQVSRPHGDKSPAKRGGAEEGNGAAGRSGSQYYSVDEDYVLPSGGEYAITINFCEAGGPFTRPVALREVLTSSLQLLGESFMGISEKVVLVDGLVFCVKRFRRVLVRKSQYGKSLERFAHVASGCKYLVPLHGYIYTKRIKLVLCEYYAMGSLADLLAGARDQGHTSLNWETRLRIMVDVAKAISFIHNQKPSYHRYLAMNVHGNVKASNVFVKTDFSACLSDYGFVQLAQRTDHTCYSPSRRLPEVTNFEGGVAAESDVYNFGVMVLDMLGGPTAPLQIDSISQRIEEIKEGRLKFFEFDHVGWERKQAVVVLEVALASARRSPDKRPSIDQTLSKLQKLLSSTESLLAH</sequence>
<dbReference type="AlphaFoldDB" id="A0AAV7EHM1"/>
<evidence type="ECO:0000313" key="4">
    <source>
        <dbReference type="Proteomes" id="UP000825729"/>
    </source>
</evidence>
<feature type="region of interest" description="Disordered" evidence="1">
    <location>
        <begin position="1"/>
        <end position="29"/>
    </location>
</feature>
<evidence type="ECO:0000259" key="2">
    <source>
        <dbReference type="PROSITE" id="PS50011"/>
    </source>
</evidence>
<dbReference type="SUPFAM" id="SSF56112">
    <property type="entry name" value="Protein kinase-like (PK-like)"/>
    <property type="match status" value="1"/>
</dbReference>
<proteinExistence type="predicted"/>
<dbReference type="EMBL" id="JAINDJ010000005">
    <property type="protein sequence ID" value="KAG9448327.1"/>
    <property type="molecule type" value="Genomic_DNA"/>
</dbReference>
<dbReference type="Proteomes" id="UP000825729">
    <property type="component" value="Unassembled WGS sequence"/>
</dbReference>
<dbReference type="PANTHER" id="PTHR48007:SF55">
    <property type="entry name" value="PROTEIN KINASE DOMAIN-CONTAINING PROTEIN"/>
    <property type="match status" value="1"/>
</dbReference>
<evidence type="ECO:0000256" key="1">
    <source>
        <dbReference type="SAM" id="MobiDB-lite"/>
    </source>
</evidence>
<comment type="caution">
    <text evidence="3">The sequence shown here is derived from an EMBL/GenBank/DDBJ whole genome shotgun (WGS) entry which is preliminary data.</text>
</comment>
<protein>
    <recommendedName>
        <fullName evidence="2">Protein kinase domain-containing protein</fullName>
    </recommendedName>
</protein>
<dbReference type="InterPro" id="IPR011009">
    <property type="entry name" value="Kinase-like_dom_sf"/>
</dbReference>
<feature type="compositionally biased region" description="Basic and acidic residues" evidence="1">
    <location>
        <begin position="1"/>
        <end position="18"/>
    </location>
</feature>
<gene>
    <name evidence="3" type="ORF">H6P81_014455</name>
</gene>
<dbReference type="GO" id="GO:0004672">
    <property type="term" value="F:protein kinase activity"/>
    <property type="evidence" value="ECO:0007669"/>
    <property type="project" value="InterPro"/>
</dbReference>
<dbReference type="PANTHER" id="PTHR48007">
    <property type="entry name" value="LEUCINE-RICH REPEAT RECEPTOR-LIKE PROTEIN KINASE PXC1"/>
    <property type="match status" value="1"/>
</dbReference>
<feature type="domain" description="Protein kinase" evidence="2">
    <location>
        <begin position="71"/>
        <end position="342"/>
    </location>
</feature>
<reference evidence="3 4" key="1">
    <citation type="submission" date="2021-07" db="EMBL/GenBank/DDBJ databases">
        <title>The Aristolochia fimbriata genome: insights into angiosperm evolution, floral development and chemical biosynthesis.</title>
        <authorList>
            <person name="Jiao Y."/>
        </authorList>
    </citation>
    <scope>NUCLEOTIDE SEQUENCE [LARGE SCALE GENOMIC DNA]</scope>
    <source>
        <strain evidence="3">IBCAS-2021</strain>
        <tissue evidence="3">Leaf</tissue>
    </source>
</reference>
<keyword evidence="4" id="KW-1185">Reference proteome</keyword>
<evidence type="ECO:0000313" key="3">
    <source>
        <dbReference type="EMBL" id="KAG9448327.1"/>
    </source>
</evidence>
<dbReference type="PROSITE" id="PS50011">
    <property type="entry name" value="PROTEIN_KINASE_DOM"/>
    <property type="match status" value="1"/>
</dbReference>
<organism evidence="3 4">
    <name type="scientific">Aristolochia fimbriata</name>
    <name type="common">White veined hardy Dutchman's pipe vine</name>
    <dbReference type="NCBI Taxonomy" id="158543"/>
    <lineage>
        <taxon>Eukaryota</taxon>
        <taxon>Viridiplantae</taxon>
        <taxon>Streptophyta</taxon>
        <taxon>Embryophyta</taxon>
        <taxon>Tracheophyta</taxon>
        <taxon>Spermatophyta</taxon>
        <taxon>Magnoliopsida</taxon>
        <taxon>Magnoliidae</taxon>
        <taxon>Piperales</taxon>
        <taxon>Aristolochiaceae</taxon>
        <taxon>Aristolochia</taxon>
    </lineage>
</organism>
<dbReference type="GO" id="GO:0005524">
    <property type="term" value="F:ATP binding"/>
    <property type="evidence" value="ECO:0007669"/>
    <property type="project" value="InterPro"/>
</dbReference>
<dbReference type="Gene3D" id="1.10.510.10">
    <property type="entry name" value="Transferase(Phosphotransferase) domain 1"/>
    <property type="match status" value="1"/>
</dbReference>